<dbReference type="Pfam" id="PF12776">
    <property type="entry name" value="Myb_DNA-bind_3"/>
    <property type="match status" value="1"/>
</dbReference>
<dbReference type="PANTHER" id="PTHR31704">
    <property type="entry name" value="MYB/SANT-LIKE DNA-BINDING DOMAIN PROTEIN-RELATED"/>
    <property type="match status" value="1"/>
</dbReference>
<feature type="compositionally biased region" description="Basic and acidic residues" evidence="1">
    <location>
        <begin position="164"/>
        <end position="173"/>
    </location>
</feature>
<dbReference type="PANTHER" id="PTHR31704:SF37">
    <property type="entry name" value="HEAT SHOCK PROTEIN"/>
    <property type="match status" value="1"/>
</dbReference>
<dbReference type="EMBL" id="JBFOLK010000010">
    <property type="protein sequence ID" value="KAL2479965.1"/>
    <property type="molecule type" value="Genomic_DNA"/>
</dbReference>
<protein>
    <submittedName>
        <fullName evidence="3">L10-interacting MYB domain-containing protein</fullName>
    </submittedName>
</protein>
<gene>
    <name evidence="3" type="ORF">Adt_32931</name>
</gene>
<evidence type="ECO:0000256" key="1">
    <source>
        <dbReference type="SAM" id="MobiDB-lite"/>
    </source>
</evidence>
<feature type="domain" description="Myb/SANT-like" evidence="2">
    <location>
        <begin position="28"/>
        <end position="122"/>
    </location>
</feature>
<evidence type="ECO:0000313" key="3">
    <source>
        <dbReference type="EMBL" id="KAL2479965.1"/>
    </source>
</evidence>
<evidence type="ECO:0000313" key="4">
    <source>
        <dbReference type="Proteomes" id="UP001604336"/>
    </source>
</evidence>
<comment type="caution">
    <text evidence="3">The sequence shown here is derived from an EMBL/GenBank/DDBJ whole genome shotgun (WGS) entry which is preliminary data.</text>
</comment>
<organism evidence="3 4">
    <name type="scientific">Abeliophyllum distichum</name>
    <dbReference type="NCBI Taxonomy" id="126358"/>
    <lineage>
        <taxon>Eukaryota</taxon>
        <taxon>Viridiplantae</taxon>
        <taxon>Streptophyta</taxon>
        <taxon>Embryophyta</taxon>
        <taxon>Tracheophyta</taxon>
        <taxon>Spermatophyta</taxon>
        <taxon>Magnoliopsida</taxon>
        <taxon>eudicotyledons</taxon>
        <taxon>Gunneridae</taxon>
        <taxon>Pentapetalae</taxon>
        <taxon>asterids</taxon>
        <taxon>lamiids</taxon>
        <taxon>Lamiales</taxon>
        <taxon>Oleaceae</taxon>
        <taxon>Forsythieae</taxon>
        <taxon>Abeliophyllum</taxon>
    </lineage>
</organism>
<reference evidence="4" key="1">
    <citation type="submission" date="2024-07" db="EMBL/GenBank/DDBJ databases">
        <title>Two chromosome-level genome assemblies of Korean endemic species Abeliophyllum distichum and Forsythia ovata (Oleaceae).</title>
        <authorList>
            <person name="Jang H."/>
        </authorList>
    </citation>
    <scope>NUCLEOTIDE SEQUENCE [LARGE SCALE GENOMIC DNA]</scope>
</reference>
<dbReference type="InterPro" id="IPR024752">
    <property type="entry name" value="Myb/SANT-like_dom"/>
</dbReference>
<feature type="region of interest" description="Disordered" evidence="1">
    <location>
        <begin position="150"/>
        <end position="203"/>
    </location>
</feature>
<keyword evidence="4" id="KW-1185">Reference proteome</keyword>
<dbReference type="AlphaFoldDB" id="A0ABD1QUU7"/>
<sequence>MSHHSCSSSTISRGENSHEFLLTRTSAHWDPETKRIFIHLCEEEIIDGRCLGTHFTPEGWRNIIDKFYAHTRRKYTKAQFKNQWDTVKSEYVTFNELMHRETLIEINPITNTIDAPAEWWDHKIKHEFHNLFTRILATGFISRCPIQFSQTSGTETGNGQEGLNDYRDSKLNETESSDESDGPTCDDNIARTASTDGLGWQHPVGSSKSNVGFDWFKEKEIRAGVDF</sequence>
<evidence type="ECO:0000259" key="2">
    <source>
        <dbReference type="Pfam" id="PF12776"/>
    </source>
</evidence>
<name>A0ABD1QUU7_9LAMI</name>
<accession>A0ABD1QUU7</accession>
<proteinExistence type="predicted"/>
<dbReference type="Proteomes" id="UP001604336">
    <property type="component" value="Unassembled WGS sequence"/>
</dbReference>